<dbReference type="Pfam" id="PF02737">
    <property type="entry name" value="3HCDH_N"/>
    <property type="match status" value="1"/>
</dbReference>
<dbReference type="EC" id="1.1.1.35" evidence="5"/>
<dbReference type="InterPro" id="IPR036291">
    <property type="entry name" value="NAD(P)-bd_dom_sf"/>
</dbReference>
<keyword evidence="2 5" id="KW-0560">Oxidoreductase</keyword>
<dbReference type="InterPro" id="IPR008927">
    <property type="entry name" value="6-PGluconate_DH-like_C_sf"/>
</dbReference>
<gene>
    <name evidence="5" type="ORF">MON41_04730</name>
</gene>
<evidence type="ECO:0000256" key="1">
    <source>
        <dbReference type="ARBA" id="ARBA00009463"/>
    </source>
</evidence>
<dbReference type="InterPro" id="IPR006180">
    <property type="entry name" value="3-OHacyl-CoA_DH_CS"/>
</dbReference>
<dbReference type="SUPFAM" id="SSF51735">
    <property type="entry name" value="NAD(P)-binding Rossmann-fold domains"/>
    <property type="match status" value="1"/>
</dbReference>
<dbReference type="PANTHER" id="PTHR48075:SF1">
    <property type="entry name" value="LAMBDA-CRYSTALLIN HOMOLOG"/>
    <property type="match status" value="1"/>
</dbReference>
<sequence>MTDHQRRVAVVGAGMIGQGWAITFAQAGYRIALWDPDQAAVPRAMDQVRRKLEELATAQLLSEAPGILMNRICDHATLAEAVSDADHVQENGPEDLATRRALFAELDALAPAQAILASSTSGMRPSSFTEALPGRGRCLVAHPANPPYLLPLVELCPSPWTTAEAMLRTRQLMLDAGRRPAALHKEVDGFILNRLQGALLAEAFRMIGDGLTEPEDVDTVVRHALGPRWSFMGPLETIDLNAPGGIRDFCARYGALYEALQHQMPPRRWDAALVERIAAARRDDLPLEDIAARQAWRDRRLAALARHQAGQTET</sequence>
<name>A0ABS9W195_9PROT</name>
<dbReference type="Gene3D" id="1.10.1040.10">
    <property type="entry name" value="N-(1-d-carboxylethyl)-l-norvaline Dehydrogenase, domain 2"/>
    <property type="match status" value="1"/>
</dbReference>
<dbReference type="SUPFAM" id="SSF48179">
    <property type="entry name" value="6-phosphogluconate dehydrogenase C-terminal domain-like"/>
    <property type="match status" value="1"/>
</dbReference>
<keyword evidence="6" id="KW-1185">Reference proteome</keyword>
<dbReference type="Gene3D" id="3.40.50.720">
    <property type="entry name" value="NAD(P)-binding Rossmann-like Domain"/>
    <property type="match status" value="1"/>
</dbReference>
<dbReference type="GO" id="GO:0003857">
    <property type="term" value="F:(3S)-3-hydroxyacyl-CoA dehydrogenase (NAD+) activity"/>
    <property type="evidence" value="ECO:0007669"/>
    <property type="project" value="UniProtKB-EC"/>
</dbReference>
<evidence type="ECO:0000259" key="4">
    <source>
        <dbReference type="Pfam" id="PF02737"/>
    </source>
</evidence>
<dbReference type="PANTHER" id="PTHR48075">
    <property type="entry name" value="3-HYDROXYACYL-COA DEHYDROGENASE FAMILY PROTEIN"/>
    <property type="match status" value="1"/>
</dbReference>
<dbReference type="EMBL" id="JALBUU010000004">
    <property type="protein sequence ID" value="MCI0753067.1"/>
    <property type="molecule type" value="Genomic_DNA"/>
</dbReference>
<evidence type="ECO:0000313" key="6">
    <source>
        <dbReference type="Proteomes" id="UP001201985"/>
    </source>
</evidence>
<evidence type="ECO:0000259" key="3">
    <source>
        <dbReference type="Pfam" id="PF00725"/>
    </source>
</evidence>
<dbReference type="PROSITE" id="PS00067">
    <property type="entry name" value="3HCDH"/>
    <property type="match status" value="1"/>
</dbReference>
<evidence type="ECO:0000256" key="2">
    <source>
        <dbReference type="ARBA" id="ARBA00023002"/>
    </source>
</evidence>
<dbReference type="NCBIfam" id="NF004783">
    <property type="entry name" value="PRK06129.1"/>
    <property type="match status" value="1"/>
</dbReference>
<comment type="similarity">
    <text evidence="1">Belongs to the 3-hydroxyacyl-CoA dehydrogenase family.</text>
</comment>
<dbReference type="InterPro" id="IPR006108">
    <property type="entry name" value="3HC_DH_C"/>
</dbReference>
<feature type="domain" description="3-hydroxyacyl-CoA dehydrogenase C-terminal" evidence="3">
    <location>
        <begin position="189"/>
        <end position="259"/>
    </location>
</feature>
<proteinExistence type="inferred from homology"/>
<dbReference type="RefSeq" id="WP_241792586.1">
    <property type="nucleotide sequence ID" value="NZ_JALBUU010000004.1"/>
</dbReference>
<protein>
    <submittedName>
        <fullName evidence="5">3-hydroxyacyl-CoA dehydrogenase</fullName>
        <ecNumber evidence="5">1.1.1.35</ecNumber>
    </submittedName>
</protein>
<comment type="caution">
    <text evidence="5">The sequence shown here is derived from an EMBL/GenBank/DDBJ whole genome shotgun (WGS) entry which is preliminary data.</text>
</comment>
<feature type="domain" description="3-hydroxyacyl-CoA dehydrogenase NAD binding" evidence="4">
    <location>
        <begin position="8"/>
        <end position="185"/>
    </location>
</feature>
<dbReference type="InterPro" id="IPR013328">
    <property type="entry name" value="6PGD_dom2"/>
</dbReference>
<dbReference type="Pfam" id="PF00725">
    <property type="entry name" value="3HCDH"/>
    <property type="match status" value="1"/>
</dbReference>
<organism evidence="5 6">
    <name type="scientific">Teichococcus vastitatis</name>
    <dbReference type="NCBI Taxonomy" id="2307076"/>
    <lineage>
        <taxon>Bacteria</taxon>
        <taxon>Pseudomonadati</taxon>
        <taxon>Pseudomonadota</taxon>
        <taxon>Alphaproteobacteria</taxon>
        <taxon>Acetobacterales</taxon>
        <taxon>Roseomonadaceae</taxon>
        <taxon>Roseomonas</taxon>
    </lineage>
</organism>
<accession>A0ABS9W195</accession>
<dbReference type="Proteomes" id="UP001201985">
    <property type="component" value="Unassembled WGS sequence"/>
</dbReference>
<dbReference type="InterPro" id="IPR006176">
    <property type="entry name" value="3-OHacyl-CoA_DH_NAD-bd"/>
</dbReference>
<reference evidence="5 6" key="1">
    <citation type="submission" date="2022-03" db="EMBL/GenBank/DDBJ databases">
        <title>Complete genome analysis of Roseomonas KG 17.1 : a prolific producer of plant growth promoters.</title>
        <authorList>
            <person name="Saadouli I."/>
            <person name="Najjari A."/>
            <person name="Mosbah A."/>
            <person name="Ouzari H.I."/>
        </authorList>
    </citation>
    <scope>NUCLEOTIDE SEQUENCE [LARGE SCALE GENOMIC DNA]</scope>
    <source>
        <strain evidence="5 6">KG17-1</strain>
    </source>
</reference>
<evidence type="ECO:0000313" key="5">
    <source>
        <dbReference type="EMBL" id="MCI0753067.1"/>
    </source>
</evidence>